<keyword evidence="9" id="KW-1185">Reference proteome</keyword>
<feature type="transmembrane region" description="Helical" evidence="5">
    <location>
        <begin position="61"/>
        <end position="84"/>
    </location>
</feature>
<gene>
    <name evidence="7" type="ORF">GPM918_LOCUS28081</name>
    <name evidence="8" type="ORF">SRO942_LOCUS28533</name>
</gene>
<dbReference type="InterPro" id="IPR011701">
    <property type="entry name" value="MFS"/>
</dbReference>
<dbReference type="AlphaFoldDB" id="A0A815D5U2"/>
<feature type="transmembrane region" description="Helical" evidence="5">
    <location>
        <begin position="312"/>
        <end position="331"/>
    </location>
</feature>
<feature type="transmembrane region" description="Helical" evidence="5">
    <location>
        <begin position="239"/>
        <end position="258"/>
    </location>
</feature>
<evidence type="ECO:0000313" key="7">
    <source>
        <dbReference type="EMBL" id="CAF1291911.1"/>
    </source>
</evidence>
<dbReference type="Proteomes" id="UP000663829">
    <property type="component" value="Unassembled WGS sequence"/>
</dbReference>
<dbReference type="Pfam" id="PF07690">
    <property type="entry name" value="MFS_1"/>
    <property type="match status" value="1"/>
</dbReference>
<dbReference type="InterPro" id="IPR049680">
    <property type="entry name" value="FLVCR1-2_SLC49-like"/>
</dbReference>
<evidence type="ECO:0000256" key="5">
    <source>
        <dbReference type="SAM" id="Phobius"/>
    </source>
</evidence>
<dbReference type="Gene3D" id="1.20.1250.20">
    <property type="entry name" value="MFS general substrate transporter like domains"/>
    <property type="match status" value="2"/>
</dbReference>
<feature type="transmembrane region" description="Helical" evidence="5">
    <location>
        <begin position="150"/>
        <end position="175"/>
    </location>
</feature>
<dbReference type="SUPFAM" id="SSF103473">
    <property type="entry name" value="MFS general substrate transporter"/>
    <property type="match status" value="1"/>
</dbReference>
<dbReference type="EMBL" id="CAJNOQ010012096">
    <property type="protein sequence ID" value="CAF1291911.1"/>
    <property type="molecule type" value="Genomic_DNA"/>
</dbReference>
<feature type="transmembrane region" description="Helical" evidence="5">
    <location>
        <begin position="187"/>
        <end position="206"/>
    </location>
</feature>
<organism evidence="7 9">
    <name type="scientific">Didymodactylos carnosus</name>
    <dbReference type="NCBI Taxonomy" id="1234261"/>
    <lineage>
        <taxon>Eukaryota</taxon>
        <taxon>Metazoa</taxon>
        <taxon>Spiralia</taxon>
        <taxon>Gnathifera</taxon>
        <taxon>Rotifera</taxon>
        <taxon>Eurotatoria</taxon>
        <taxon>Bdelloidea</taxon>
        <taxon>Philodinida</taxon>
        <taxon>Philodinidae</taxon>
        <taxon>Didymodactylos</taxon>
    </lineage>
</organism>
<feature type="transmembrane region" description="Helical" evidence="5">
    <location>
        <begin position="12"/>
        <end position="30"/>
    </location>
</feature>
<accession>A0A815D5U2</accession>
<dbReference type="OrthoDB" id="422206at2759"/>
<dbReference type="PROSITE" id="PS50850">
    <property type="entry name" value="MFS"/>
    <property type="match status" value="1"/>
</dbReference>
<evidence type="ECO:0000313" key="9">
    <source>
        <dbReference type="Proteomes" id="UP000663829"/>
    </source>
</evidence>
<dbReference type="GO" id="GO:0022857">
    <property type="term" value="F:transmembrane transporter activity"/>
    <property type="evidence" value="ECO:0007669"/>
    <property type="project" value="InterPro"/>
</dbReference>
<evidence type="ECO:0000256" key="4">
    <source>
        <dbReference type="ARBA" id="ARBA00023136"/>
    </source>
</evidence>
<evidence type="ECO:0000259" key="6">
    <source>
        <dbReference type="PROSITE" id="PS50850"/>
    </source>
</evidence>
<dbReference type="PANTHER" id="PTHR10924">
    <property type="entry name" value="MAJOR FACILITATOR SUPERFAMILY PROTEIN-RELATED"/>
    <property type="match status" value="1"/>
</dbReference>
<name>A0A815D5U2_9BILA</name>
<proteinExistence type="predicted"/>
<feature type="domain" description="Major facilitator superfamily (MFS) profile" evidence="6">
    <location>
        <begin position="1"/>
        <end position="335"/>
    </location>
</feature>
<dbReference type="InterPro" id="IPR036259">
    <property type="entry name" value="MFS_trans_sf"/>
</dbReference>
<protein>
    <recommendedName>
        <fullName evidence="6">Major facilitator superfamily (MFS) profile domain-containing protein</fullName>
    </recommendedName>
</protein>
<dbReference type="EMBL" id="CAJOBC010033177">
    <property type="protein sequence ID" value="CAF4098932.1"/>
    <property type="molecule type" value="Genomic_DNA"/>
</dbReference>
<sequence>MIIGSLMNLGTWFRLLSLISPTNGYAWLVLGQIFPALSQPFFTSTCAMFAARWFSKNQRDLATSITSMANPLGVAIGSLIPSLIVTDAQFTQFLILLLVEAGFITLATLLIILFYKSSPPTPPSRSQQVSTVKKSTLWKDSIKLLKNKDYLILLFSFSIGLGLFSAITTLLEQIIEPCGYTSNDAGVFGAIIVVVGLIGAGLIGVIMDKTHYYRLILKLLVVLACCSGIYFILVLRPNMYYPLAVSFGLLGLFLLPLLPVVFECSIECTFPIEENYSNGILMCSGNVLGGICIFILDYLINPTYTTVFTSSSIFLFCLFICAMVVLLFYNGPYLRIEAEQRQLEVSAMEEQPQVQIS</sequence>
<evidence type="ECO:0000313" key="8">
    <source>
        <dbReference type="EMBL" id="CAF4098932.1"/>
    </source>
</evidence>
<dbReference type="Proteomes" id="UP000681722">
    <property type="component" value="Unassembled WGS sequence"/>
</dbReference>
<comment type="subcellular location">
    <subcellularLocation>
        <location evidence="1">Membrane</location>
        <topology evidence="1">Multi-pass membrane protein</topology>
    </subcellularLocation>
</comment>
<feature type="transmembrane region" description="Helical" evidence="5">
    <location>
        <begin position="90"/>
        <end position="115"/>
    </location>
</feature>
<keyword evidence="2 5" id="KW-0812">Transmembrane</keyword>
<comment type="caution">
    <text evidence="7">The sequence shown here is derived from an EMBL/GenBank/DDBJ whole genome shotgun (WGS) entry which is preliminary data.</text>
</comment>
<dbReference type="GO" id="GO:0016020">
    <property type="term" value="C:membrane"/>
    <property type="evidence" value="ECO:0007669"/>
    <property type="project" value="UniProtKB-SubCell"/>
</dbReference>
<keyword evidence="4 5" id="KW-0472">Membrane</keyword>
<dbReference type="PANTHER" id="PTHR10924:SF6">
    <property type="entry name" value="SOLUTE CARRIER FAMILY 49 MEMBER A3"/>
    <property type="match status" value="1"/>
</dbReference>
<feature type="transmembrane region" description="Helical" evidence="5">
    <location>
        <begin position="279"/>
        <end position="300"/>
    </location>
</feature>
<feature type="transmembrane region" description="Helical" evidence="5">
    <location>
        <begin position="215"/>
        <end position="233"/>
    </location>
</feature>
<dbReference type="InterPro" id="IPR020846">
    <property type="entry name" value="MFS_dom"/>
</dbReference>
<evidence type="ECO:0000256" key="1">
    <source>
        <dbReference type="ARBA" id="ARBA00004141"/>
    </source>
</evidence>
<evidence type="ECO:0000256" key="3">
    <source>
        <dbReference type="ARBA" id="ARBA00022989"/>
    </source>
</evidence>
<reference evidence="7" key="1">
    <citation type="submission" date="2021-02" db="EMBL/GenBank/DDBJ databases">
        <authorList>
            <person name="Nowell W R."/>
        </authorList>
    </citation>
    <scope>NUCLEOTIDE SEQUENCE</scope>
</reference>
<evidence type="ECO:0000256" key="2">
    <source>
        <dbReference type="ARBA" id="ARBA00022692"/>
    </source>
</evidence>
<keyword evidence="3 5" id="KW-1133">Transmembrane helix</keyword>